<dbReference type="PATRIC" id="fig|1379739.3.peg.2698"/>
<dbReference type="InterPro" id="IPR004358">
    <property type="entry name" value="Sig_transdc_His_kin-like_C"/>
</dbReference>
<evidence type="ECO:0000256" key="7">
    <source>
        <dbReference type="ARBA" id="ARBA00022741"/>
    </source>
</evidence>
<name>A0A0D1A065_CLOBO</name>
<evidence type="ECO:0000313" key="14">
    <source>
        <dbReference type="EMBL" id="KIS24193.1"/>
    </source>
</evidence>
<dbReference type="CDD" id="cd00082">
    <property type="entry name" value="HisKA"/>
    <property type="match status" value="1"/>
</dbReference>
<dbReference type="InterPro" id="IPR003594">
    <property type="entry name" value="HATPase_dom"/>
</dbReference>
<dbReference type="Pfam" id="PF00512">
    <property type="entry name" value="HisKA"/>
    <property type="match status" value="1"/>
</dbReference>
<gene>
    <name evidence="14" type="ORF">N495_11590</name>
</gene>
<dbReference type="InterPro" id="IPR050398">
    <property type="entry name" value="HssS/ArlS-like"/>
</dbReference>
<evidence type="ECO:0000256" key="12">
    <source>
        <dbReference type="ARBA" id="ARBA00023136"/>
    </source>
</evidence>
<comment type="caution">
    <text evidence="14">The sequence shown here is derived from an EMBL/GenBank/DDBJ whole genome shotgun (WGS) entry which is preliminary data.</text>
</comment>
<evidence type="ECO:0000256" key="6">
    <source>
        <dbReference type="ARBA" id="ARBA00022692"/>
    </source>
</evidence>
<dbReference type="RefSeq" id="WP_003485017.1">
    <property type="nucleotide sequence ID" value="NZ_JXSU01000007.1"/>
</dbReference>
<dbReference type="Proteomes" id="UP000032250">
    <property type="component" value="Unassembled WGS sequence"/>
</dbReference>
<dbReference type="InterPro" id="IPR036890">
    <property type="entry name" value="HATPase_C_sf"/>
</dbReference>
<evidence type="ECO:0000256" key="1">
    <source>
        <dbReference type="ARBA" id="ARBA00000085"/>
    </source>
</evidence>
<dbReference type="SUPFAM" id="SSF47384">
    <property type="entry name" value="Homodimeric domain of signal transducing histidine kinase"/>
    <property type="match status" value="1"/>
</dbReference>
<dbReference type="PANTHER" id="PTHR45528">
    <property type="entry name" value="SENSOR HISTIDINE KINASE CPXA"/>
    <property type="match status" value="1"/>
</dbReference>
<dbReference type="PROSITE" id="PS50109">
    <property type="entry name" value="HIS_KIN"/>
    <property type="match status" value="1"/>
</dbReference>
<keyword evidence="6" id="KW-0812">Transmembrane</keyword>
<keyword evidence="10" id="KW-1133">Transmembrane helix</keyword>
<dbReference type="SUPFAM" id="SSF55874">
    <property type="entry name" value="ATPase domain of HSP90 chaperone/DNA topoisomerase II/histidine kinase"/>
    <property type="match status" value="1"/>
</dbReference>
<keyword evidence="5" id="KW-0808">Transferase</keyword>
<evidence type="ECO:0000256" key="5">
    <source>
        <dbReference type="ARBA" id="ARBA00022679"/>
    </source>
</evidence>
<evidence type="ECO:0000256" key="10">
    <source>
        <dbReference type="ARBA" id="ARBA00022989"/>
    </source>
</evidence>
<dbReference type="InterPro" id="IPR005467">
    <property type="entry name" value="His_kinase_dom"/>
</dbReference>
<dbReference type="OrthoDB" id="335833at2"/>
<evidence type="ECO:0000259" key="13">
    <source>
        <dbReference type="PROSITE" id="PS50109"/>
    </source>
</evidence>
<dbReference type="Pfam" id="PF02518">
    <property type="entry name" value="HATPase_c"/>
    <property type="match status" value="1"/>
</dbReference>
<keyword evidence="4" id="KW-0597">Phosphoprotein</keyword>
<organism evidence="14 15">
    <name type="scientific">Clostridium botulinum B2 450</name>
    <dbReference type="NCBI Taxonomy" id="1379739"/>
    <lineage>
        <taxon>Bacteria</taxon>
        <taxon>Bacillati</taxon>
        <taxon>Bacillota</taxon>
        <taxon>Clostridia</taxon>
        <taxon>Eubacteriales</taxon>
        <taxon>Clostridiaceae</taxon>
        <taxon>Clostridium</taxon>
    </lineage>
</organism>
<accession>A0A0D1A065</accession>
<keyword evidence="12" id="KW-0472">Membrane</keyword>
<keyword evidence="9" id="KW-0067">ATP-binding</keyword>
<proteinExistence type="predicted"/>
<dbReference type="SMART" id="SM00387">
    <property type="entry name" value="HATPase_c"/>
    <property type="match status" value="1"/>
</dbReference>
<comment type="subcellular location">
    <subcellularLocation>
        <location evidence="2">Membrane</location>
        <topology evidence="2">Multi-pass membrane protein</topology>
    </subcellularLocation>
</comment>
<reference evidence="14 15" key="1">
    <citation type="submission" date="2014-06" db="EMBL/GenBank/DDBJ databases">
        <title>Genome characterization of distinct group I Clostridium botulinum lineages.</title>
        <authorList>
            <person name="Giordani F."/>
            <person name="Anselmo A."/>
            <person name="Fillo S."/>
            <person name="Palozzi A.M."/>
            <person name="Fortunato A."/>
            <person name="Gentile B."/>
            <person name="Ciammaruconi A."/>
            <person name="Anniballi F."/>
            <person name="De Medici D."/>
            <person name="Lista F."/>
        </authorList>
    </citation>
    <scope>NUCLEOTIDE SEQUENCE [LARGE SCALE GENOMIC DNA]</scope>
    <source>
        <strain evidence="14 15">B2 450</strain>
    </source>
</reference>
<comment type="catalytic activity">
    <reaction evidence="1">
        <text>ATP + protein L-histidine = ADP + protein N-phospho-L-histidine.</text>
        <dbReference type="EC" id="2.7.13.3"/>
    </reaction>
</comment>
<protein>
    <recommendedName>
        <fullName evidence="3">histidine kinase</fullName>
        <ecNumber evidence="3">2.7.13.3</ecNumber>
    </recommendedName>
</protein>
<dbReference type="Gene3D" id="1.10.287.130">
    <property type="match status" value="1"/>
</dbReference>
<evidence type="ECO:0000256" key="3">
    <source>
        <dbReference type="ARBA" id="ARBA00012438"/>
    </source>
</evidence>
<dbReference type="HOGENOM" id="CLU_000445_89_3_9"/>
<dbReference type="PANTHER" id="PTHR45528:SF8">
    <property type="entry name" value="HISTIDINE KINASE"/>
    <property type="match status" value="1"/>
</dbReference>
<evidence type="ECO:0000256" key="11">
    <source>
        <dbReference type="ARBA" id="ARBA00023012"/>
    </source>
</evidence>
<dbReference type="GO" id="GO:0005886">
    <property type="term" value="C:plasma membrane"/>
    <property type="evidence" value="ECO:0007669"/>
    <property type="project" value="TreeGrafter"/>
</dbReference>
<dbReference type="Gene3D" id="3.30.565.10">
    <property type="entry name" value="Histidine kinase-like ATPase, C-terminal domain"/>
    <property type="match status" value="1"/>
</dbReference>
<dbReference type="EC" id="2.7.13.3" evidence="3"/>
<feature type="domain" description="Histidine kinase" evidence="13">
    <location>
        <begin position="85"/>
        <end position="302"/>
    </location>
</feature>
<keyword evidence="11" id="KW-0902">Two-component regulatory system</keyword>
<dbReference type="SMART" id="SM00388">
    <property type="entry name" value="HisKA"/>
    <property type="match status" value="1"/>
</dbReference>
<dbReference type="EMBL" id="JXSU01000007">
    <property type="protein sequence ID" value="KIS24193.1"/>
    <property type="molecule type" value="Genomic_DNA"/>
</dbReference>
<evidence type="ECO:0000256" key="2">
    <source>
        <dbReference type="ARBA" id="ARBA00004141"/>
    </source>
</evidence>
<dbReference type="AlphaFoldDB" id="A0A0D1A065"/>
<dbReference type="FunFam" id="3.30.565.10:FF:000013">
    <property type="entry name" value="Two-component sensor histidine kinase"/>
    <property type="match status" value="1"/>
</dbReference>
<evidence type="ECO:0000313" key="15">
    <source>
        <dbReference type="Proteomes" id="UP000032250"/>
    </source>
</evidence>
<sequence length="303" mass="35190">MNWLLIIIIIILSTLLLNDKIKTKRITGKLEKILKENSRERIKFYNLSANNKELVREINIFLDKYESISIDNKNYKDHHQKMISNISHDIRTPLTALMGYVDLLSDNSITKEKKEEYINIIRERGTALKDLMEEFFQVAKLECNDVDITIEKFNISEIVRKNIITFMNEINERNITPEINIGDEEIFALGDKNYMSRMITNLISNSLKYGYEGKVIGIDLKEDNKWVILSIWDKGKGIDKNELPYIFDRLYTGEKSRNRNFQGSGLGLSIVKNMVQHMNGIITAKSIPYEKTIFTVKIPKGNS</sequence>
<dbReference type="GO" id="GO:0000155">
    <property type="term" value="F:phosphorelay sensor kinase activity"/>
    <property type="evidence" value="ECO:0007669"/>
    <property type="project" value="InterPro"/>
</dbReference>
<dbReference type="PRINTS" id="PR00344">
    <property type="entry name" value="BCTRLSENSOR"/>
</dbReference>
<evidence type="ECO:0000256" key="8">
    <source>
        <dbReference type="ARBA" id="ARBA00022777"/>
    </source>
</evidence>
<dbReference type="InterPro" id="IPR036097">
    <property type="entry name" value="HisK_dim/P_sf"/>
</dbReference>
<dbReference type="GO" id="GO:0005524">
    <property type="term" value="F:ATP binding"/>
    <property type="evidence" value="ECO:0007669"/>
    <property type="project" value="UniProtKB-KW"/>
</dbReference>
<dbReference type="InterPro" id="IPR003661">
    <property type="entry name" value="HisK_dim/P_dom"/>
</dbReference>
<evidence type="ECO:0000256" key="4">
    <source>
        <dbReference type="ARBA" id="ARBA00022553"/>
    </source>
</evidence>
<evidence type="ECO:0000256" key="9">
    <source>
        <dbReference type="ARBA" id="ARBA00022840"/>
    </source>
</evidence>
<keyword evidence="7" id="KW-0547">Nucleotide-binding</keyword>
<keyword evidence="8 14" id="KW-0418">Kinase</keyword>